<protein>
    <submittedName>
        <fullName evidence="1">Uncharacterized protein</fullName>
    </submittedName>
</protein>
<evidence type="ECO:0000313" key="1">
    <source>
        <dbReference type="EMBL" id="KAF4135524.1"/>
    </source>
</evidence>
<gene>
    <name evidence="1" type="ORF">GN958_ATG15287</name>
</gene>
<proteinExistence type="predicted"/>
<evidence type="ECO:0000313" key="2">
    <source>
        <dbReference type="Proteomes" id="UP000704712"/>
    </source>
</evidence>
<accession>A0A8S9U9D9</accession>
<comment type="caution">
    <text evidence="1">The sequence shown here is derived from an EMBL/GenBank/DDBJ whole genome shotgun (WGS) entry which is preliminary data.</text>
</comment>
<dbReference type="AlphaFoldDB" id="A0A8S9U9D9"/>
<name>A0A8S9U9D9_PHYIN</name>
<dbReference type="Proteomes" id="UP000704712">
    <property type="component" value="Unassembled WGS sequence"/>
</dbReference>
<feature type="non-terminal residue" evidence="1">
    <location>
        <position position="1"/>
    </location>
</feature>
<sequence>LSGDRGDTGILELRLLDDASVHPQVALNTRMFGDPRVENISNIEK</sequence>
<organism evidence="1 2">
    <name type="scientific">Phytophthora infestans</name>
    <name type="common">Potato late blight agent</name>
    <name type="synonym">Botrytis infestans</name>
    <dbReference type="NCBI Taxonomy" id="4787"/>
    <lineage>
        <taxon>Eukaryota</taxon>
        <taxon>Sar</taxon>
        <taxon>Stramenopiles</taxon>
        <taxon>Oomycota</taxon>
        <taxon>Peronosporomycetes</taxon>
        <taxon>Peronosporales</taxon>
        <taxon>Peronosporaceae</taxon>
        <taxon>Phytophthora</taxon>
    </lineage>
</organism>
<reference evidence="1" key="1">
    <citation type="submission" date="2020-03" db="EMBL/GenBank/DDBJ databases">
        <title>Hybrid Assembly of Korean Phytophthora infestans isolates.</title>
        <authorList>
            <person name="Prokchorchik M."/>
            <person name="Lee Y."/>
            <person name="Seo J."/>
            <person name="Cho J.-H."/>
            <person name="Park Y.-E."/>
            <person name="Jang D.-C."/>
            <person name="Im J.-S."/>
            <person name="Choi J.-G."/>
            <person name="Park H.-J."/>
            <person name="Lee G.-B."/>
            <person name="Lee Y.-G."/>
            <person name="Hong S.-Y."/>
            <person name="Cho K."/>
            <person name="Sohn K.H."/>
        </authorList>
    </citation>
    <scope>NUCLEOTIDE SEQUENCE</scope>
    <source>
        <strain evidence="1">KR_2_A2</strain>
    </source>
</reference>
<dbReference type="EMBL" id="JAACNO010002141">
    <property type="protein sequence ID" value="KAF4135524.1"/>
    <property type="molecule type" value="Genomic_DNA"/>
</dbReference>